<organism evidence="1 2">
    <name type="scientific">Posidoniimonas corsicana</name>
    <dbReference type="NCBI Taxonomy" id="1938618"/>
    <lineage>
        <taxon>Bacteria</taxon>
        <taxon>Pseudomonadati</taxon>
        <taxon>Planctomycetota</taxon>
        <taxon>Planctomycetia</taxon>
        <taxon>Pirellulales</taxon>
        <taxon>Lacipirellulaceae</taxon>
        <taxon>Posidoniimonas</taxon>
    </lineage>
</organism>
<sequence>MQQTTRVLDSCRLPVIHIDTLAEHLRVERRWIINHWLKYDGPAGPCPHWRDGQNTFFHVGDLDEWTHRRCLPENR</sequence>
<accession>A0A5C5URT0</accession>
<dbReference type="Proteomes" id="UP000316714">
    <property type="component" value="Unassembled WGS sequence"/>
</dbReference>
<evidence type="ECO:0000313" key="2">
    <source>
        <dbReference type="Proteomes" id="UP000316714"/>
    </source>
</evidence>
<dbReference type="AlphaFoldDB" id="A0A5C5URT0"/>
<gene>
    <name evidence="1" type="ORF">KOR34_53200</name>
</gene>
<evidence type="ECO:0000313" key="1">
    <source>
        <dbReference type="EMBL" id="TWT29181.1"/>
    </source>
</evidence>
<protein>
    <submittedName>
        <fullName evidence="1">Uncharacterized protein</fullName>
    </submittedName>
</protein>
<dbReference type="EMBL" id="SIHJ01000011">
    <property type="protein sequence ID" value="TWT29181.1"/>
    <property type="molecule type" value="Genomic_DNA"/>
</dbReference>
<keyword evidence="2" id="KW-1185">Reference proteome</keyword>
<comment type="caution">
    <text evidence="1">The sequence shown here is derived from an EMBL/GenBank/DDBJ whole genome shotgun (WGS) entry which is preliminary data.</text>
</comment>
<proteinExistence type="predicted"/>
<reference evidence="1 2" key="1">
    <citation type="submission" date="2019-02" db="EMBL/GenBank/DDBJ databases">
        <title>Deep-cultivation of Planctomycetes and their phenomic and genomic characterization uncovers novel biology.</title>
        <authorList>
            <person name="Wiegand S."/>
            <person name="Jogler M."/>
            <person name="Boedeker C."/>
            <person name="Pinto D."/>
            <person name="Vollmers J."/>
            <person name="Rivas-Marin E."/>
            <person name="Kohn T."/>
            <person name="Peeters S.H."/>
            <person name="Heuer A."/>
            <person name="Rast P."/>
            <person name="Oberbeckmann S."/>
            <person name="Bunk B."/>
            <person name="Jeske O."/>
            <person name="Meyerdierks A."/>
            <person name="Storesund J.E."/>
            <person name="Kallscheuer N."/>
            <person name="Luecker S."/>
            <person name="Lage O.M."/>
            <person name="Pohl T."/>
            <person name="Merkel B.J."/>
            <person name="Hornburger P."/>
            <person name="Mueller R.-W."/>
            <person name="Bruemmer F."/>
            <person name="Labrenz M."/>
            <person name="Spormann A.M."/>
            <person name="Op Den Camp H."/>
            <person name="Overmann J."/>
            <person name="Amann R."/>
            <person name="Jetten M.S.M."/>
            <person name="Mascher T."/>
            <person name="Medema M.H."/>
            <person name="Devos D.P."/>
            <person name="Kaster A.-K."/>
            <person name="Ovreas L."/>
            <person name="Rohde M."/>
            <person name="Galperin M.Y."/>
            <person name="Jogler C."/>
        </authorList>
    </citation>
    <scope>NUCLEOTIDE SEQUENCE [LARGE SCALE GENOMIC DNA]</scope>
    <source>
        <strain evidence="1 2">KOR34</strain>
    </source>
</reference>
<name>A0A5C5URT0_9BACT</name>